<name>A0A8J6NSL6_9BACT</name>
<protein>
    <submittedName>
        <fullName evidence="1">UPF0175 family protein</fullName>
    </submittedName>
</protein>
<sequence length="81" mass="9596">MSIEIPREIIHATRLKPEELKRELAVLLFQQERLSFGKAREMTGMTVWAFQHLLASRDITVHYNLEDYKEDLKTLKELGRL</sequence>
<organism evidence="1 2">
    <name type="scientific">Candidatus Desulfatibia profunda</name>
    <dbReference type="NCBI Taxonomy" id="2841695"/>
    <lineage>
        <taxon>Bacteria</taxon>
        <taxon>Pseudomonadati</taxon>
        <taxon>Thermodesulfobacteriota</taxon>
        <taxon>Desulfobacteria</taxon>
        <taxon>Desulfobacterales</taxon>
        <taxon>Desulfobacterales incertae sedis</taxon>
        <taxon>Candidatus Desulfatibia</taxon>
    </lineage>
</organism>
<reference evidence="1 2" key="1">
    <citation type="submission" date="2020-08" db="EMBL/GenBank/DDBJ databases">
        <title>Bridging the membrane lipid divide: bacteria of the FCB group superphylum have the potential to synthesize archaeal ether lipids.</title>
        <authorList>
            <person name="Villanueva L."/>
            <person name="Von Meijenfeldt F.A.B."/>
            <person name="Westbye A.B."/>
            <person name="Yadav S."/>
            <person name="Hopmans E.C."/>
            <person name="Dutilh B.E."/>
            <person name="Sinninghe Damste J.S."/>
        </authorList>
    </citation>
    <scope>NUCLEOTIDE SEQUENCE [LARGE SCALE GENOMIC DNA]</scope>
    <source>
        <strain evidence="1">NIOZ-UU30</strain>
    </source>
</reference>
<evidence type="ECO:0000313" key="1">
    <source>
        <dbReference type="EMBL" id="MBC8359851.1"/>
    </source>
</evidence>
<evidence type="ECO:0000313" key="2">
    <source>
        <dbReference type="Proteomes" id="UP000603434"/>
    </source>
</evidence>
<proteinExistence type="predicted"/>
<dbReference type="InterPro" id="IPR005368">
    <property type="entry name" value="UPF0175"/>
</dbReference>
<dbReference type="EMBL" id="JACNJH010000025">
    <property type="protein sequence ID" value="MBC8359851.1"/>
    <property type="molecule type" value="Genomic_DNA"/>
</dbReference>
<dbReference type="Proteomes" id="UP000603434">
    <property type="component" value="Unassembled WGS sequence"/>
</dbReference>
<accession>A0A8J6NSL6</accession>
<dbReference type="AlphaFoldDB" id="A0A8J6NSL6"/>
<gene>
    <name evidence="1" type="ORF">H8E23_00440</name>
</gene>
<comment type="caution">
    <text evidence="1">The sequence shown here is derived from an EMBL/GenBank/DDBJ whole genome shotgun (WGS) entry which is preliminary data.</text>
</comment>
<dbReference type="Pfam" id="PF03683">
    <property type="entry name" value="UPF0175"/>
    <property type="match status" value="1"/>
</dbReference>